<dbReference type="EMBL" id="VBQZ03000001">
    <property type="protein sequence ID" value="MXQ79324.1"/>
    <property type="molecule type" value="Genomic_DNA"/>
</dbReference>
<dbReference type="Proteomes" id="UP000322234">
    <property type="component" value="Unassembled WGS sequence"/>
</dbReference>
<sequence>MENSSVFTPQFQRKALCSYDCLTAAETEARTNEVNQIQKSNTFLPMGHETLLTGVVGEYGWDPPALIVYKTAFRHPIPIAIGNFHRMIKPLYKGLMD</sequence>
<reference evidence="1" key="1">
    <citation type="submission" date="2019-10" db="EMBL/GenBank/DDBJ databases">
        <title>The sequence and de novo assembly of the wild yak genome.</title>
        <authorList>
            <person name="Liu Y."/>
        </authorList>
    </citation>
    <scope>NUCLEOTIDE SEQUENCE [LARGE SCALE GENOMIC DNA]</scope>
    <source>
        <strain evidence="1">WY2019</strain>
    </source>
</reference>
<evidence type="ECO:0000313" key="1">
    <source>
        <dbReference type="EMBL" id="MXQ79324.1"/>
    </source>
</evidence>
<comment type="caution">
    <text evidence="1">The sequence shown here is derived from an EMBL/GenBank/DDBJ whole genome shotgun (WGS) entry which is preliminary data.</text>
</comment>
<organism evidence="1 2">
    <name type="scientific">Bos mutus</name>
    <name type="common">wild yak</name>
    <dbReference type="NCBI Taxonomy" id="72004"/>
    <lineage>
        <taxon>Eukaryota</taxon>
        <taxon>Metazoa</taxon>
        <taxon>Chordata</taxon>
        <taxon>Craniata</taxon>
        <taxon>Vertebrata</taxon>
        <taxon>Euteleostomi</taxon>
        <taxon>Mammalia</taxon>
        <taxon>Eutheria</taxon>
        <taxon>Laurasiatheria</taxon>
        <taxon>Artiodactyla</taxon>
        <taxon>Ruminantia</taxon>
        <taxon>Pecora</taxon>
        <taxon>Bovidae</taxon>
        <taxon>Bovinae</taxon>
        <taxon>Bos</taxon>
    </lineage>
</organism>
<keyword evidence="2" id="KW-1185">Reference proteome</keyword>
<accession>A0A6B0QUN2</accession>
<dbReference type="AlphaFoldDB" id="A0A6B0QUN2"/>
<protein>
    <submittedName>
        <fullName evidence="1">Uncharacterized protein</fullName>
    </submittedName>
</protein>
<proteinExistence type="predicted"/>
<gene>
    <name evidence="1" type="ORF">E5288_WYG000231</name>
</gene>
<name>A0A6B0QUN2_9CETA</name>
<evidence type="ECO:0000313" key="2">
    <source>
        <dbReference type="Proteomes" id="UP000322234"/>
    </source>
</evidence>